<dbReference type="RefSeq" id="WP_277834059.1">
    <property type="nucleotide sequence ID" value="NZ_JAAIVF010000005.1"/>
</dbReference>
<name>A0A9X4LYV5_9ACTN</name>
<gene>
    <name evidence="5" type="ORF">NVS88_10030</name>
</gene>
<organism evidence="5 6">
    <name type="scientific">Speluncibacter jeojiensis</name>
    <dbReference type="NCBI Taxonomy" id="2710754"/>
    <lineage>
        <taxon>Bacteria</taxon>
        <taxon>Bacillati</taxon>
        <taxon>Actinomycetota</taxon>
        <taxon>Actinomycetes</taxon>
        <taxon>Mycobacteriales</taxon>
        <taxon>Speluncibacteraceae</taxon>
        <taxon>Speluncibacter</taxon>
    </lineage>
</organism>
<evidence type="ECO:0000256" key="3">
    <source>
        <dbReference type="ARBA" id="ARBA00023163"/>
    </source>
</evidence>
<feature type="domain" description="HTH marR-type" evidence="4">
    <location>
        <begin position="5"/>
        <end position="137"/>
    </location>
</feature>
<proteinExistence type="predicted"/>
<evidence type="ECO:0000256" key="1">
    <source>
        <dbReference type="ARBA" id="ARBA00023015"/>
    </source>
</evidence>
<dbReference type="PROSITE" id="PS50995">
    <property type="entry name" value="HTH_MARR_2"/>
    <property type="match status" value="1"/>
</dbReference>
<dbReference type="SMART" id="SM00347">
    <property type="entry name" value="HTH_MARR"/>
    <property type="match status" value="1"/>
</dbReference>
<keyword evidence="3" id="KW-0804">Transcription</keyword>
<dbReference type="InterPro" id="IPR023187">
    <property type="entry name" value="Tscrpt_reg_MarR-type_CS"/>
</dbReference>
<dbReference type="GO" id="GO:0003677">
    <property type="term" value="F:DNA binding"/>
    <property type="evidence" value="ECO:0007669"/>
    <property type="project" value="UniProtKB-KW"/>
</dbReference>
<dbReference type="PROSITE" id="PS01117">
    <property type="entry name" value="HTH_MARR_1"/>
    <property type="match status" value="1"/>
</dbReference>
<dbReference type="InterPro" id="IPR036390">
    <property type="entry name" value="WH_DNA-bd_sf"/>
</dbReference>
<keyword evidence="1" id="KW-0805">Transcription regulation</keyword>
<dbReference type="Proteomes" id="UP001152755">
    <property type="component" value="Unassembled WGS sequence"/>
</dbReference>
<dbReference type="InterPro" id="IPR036388">
    <property type="entry name" value="WH-like_DNA-bd_sf"/>
</dbReference>
<evidence type="ECO:0000259" key="4">
    <source>
        <dbReference type="PROSITE" id="PS50995"/>
    </source>
</evidence>
<dbReference type="Gene3D" id="1.10.10.10">
    <property type="entry name" value="Winged helix-like DNA-binding domain superfamily/Winged helix DNA-binding domain"/>
    <property type="match status" value="1"/>
</dbReference>
<evidence type="ECO:0000313" key="5">
    <source>
        <dbReference type="EMBL" id="MDG3014895.1"/>
    </source>
</evidence>
<evidence type="ECO:0000256" key="2">
    <source>
        <dbReference type="ARBA" id="ARBA00023125"/>
    </source>
</evidence>
<dbReference type="AlphaFoldDB" id="A0A9X4LYV5"/>
<accession>A0A9X4LYV5</accession>
<dbReference type="InterPro" id="IPR052526">
    <property type="entry name" value="HTH-type_Bedaq_tolerance"/>
</dbReference>
<keyword evidence="6" id="KW-1185">Reference proteome</keyword>
<dbReference type="Pfam" id="PF01047">
    <property type="entry name" value="MarR"/>
    <property type="match status" value="1"/>
</dbReference>
<evidence type="ECO:0000313" key="6">
    <source>
        <dbReference type="Proteomes" id="UP001152755"/>
    </source>
</evidence>
<dbReference type="PANTHER" id="PTHR39515:SF2">
    <property type="entry name" value="HTH-TYPE TRANSCRIPTIONAL REGULATOR RV0880"/>
    <property type="match status" value="1"/>
</dbReference>
<dbReference type="GO" id="GO:0003700">
    <property type="term" value="F:DNA-binding transcription factor activity"/>
    <property type="evidence" value="ECO:0007669"/>
    <property type="project" value="InterPro"/>
</dbReference>
<dbReference type="PANTHER" id="PTHR39515">
    <property type="entry name" value="CONSERVED PROTEIN"/>
    <property type="match status" value="1"/>
</dbReference>
<dbReference type="InterPro" id="IPR000835">
    <property type="entry name" value="HTH_MarR-typ"/>
</dbReference>
<keyword evidence="2" id="KW-0238">DNA-binding</keyword>
<reference evidence="5" key="1">
    <citation type="submission" date="2022-08" db="EMBL/GenBank/DDBJ databases">
        <title>Genome analysis of Corynebacteriales strain.</title>
        <authorList>
            <person name="Lee S.D."/>
        </authorList>
    </citation>
    <scope>NUCLEOTIDE SEQUENCE</scope>
    <source>
        <strain evidence="5">D3-21</strain>
    </source>
</reference>
<dbReference type="SUPFAM" id="SSF46785">
    <property type="entry name" value="Winged helix' DNA-binding domain"/>
    <property type="match status" value="1"/>
</dbReference>
<protein>
    <submittedName>
        <fullName evidence="5">MarR family transcriptional regulator</fullName>
    </submittedName>
</protein>
<dbReference type="EMBL" id="JANRHA010000005">
    <property type="protein sequence ID" value="MDG3014895.1"/>
    <property type="molecule type" value="Genomic_DNA"/>
</dbReference>
<comment type="caution">
    <text evidence="5">The sequence shown here is derived from an EMBL/GenBank/DDBJ whole genome shotgun (WGS) entry which is preliminary data.</text>
</comment>
<sequence length="143" mass="15436">MNDGDRTLAGDLSLAVVRLARHLRGRRGDAPVSLTQLSALSTLYREGPMTPGALASREWVQPPSMTRVISSLAESGLVDRAPHPTDGRQIIVSLSESGNALIEGEASAREAWLSERLETLDPAQRDALRSAVDVITMLVNEHD</sequence>